<dbReference type="Proteomes" id="UP000008631">
    <property type="component" value="Chromosome"/>
</dbReference>
<dbReference type="SUPFAM" id="SSF52540">
    <property type="entry name" value="P-loop containing nucleoside triphosphate hydrolases"/>
    <property type="match status" value="1"/>
</dbReference>
<reference key="1">
    <citation type="submission" date="2010-11" db="EMBL/GenBank/DDBJ databases">
        <title>The complete sequence of chromosome of Isophaera pallida ATCC 43644.</title>
        <authorList>
            <consortium name="US DOE Joint Genome Institute (JGI-PGF)"/>
            <person name="Lucas S."/>
            <person name="Copeland A."/>
            <person name="Lapidus A."/>
            <person name="Bruce D."/>
            <person name="Goodwin L."/>
            <person name="Pitluck S."/>
            <person name="Kyrpides N."/>
            <person name="Mavromatis K."/>
            <person name="Pagani I."/>
            <person name="Ivanova N."/>
            <person name="Saunders E."/>
            <person name="Brettin T."/>
            <person name="Detter J.C."/>
            <person name="Han C."/>
            <person name="Tapia R."/>
            <person name="Land M."/>
            <person name="Hauser L."/>
            <person name="Markowitz V."/>
            <person name="Cheng J.-F."/>
            <person name="Hugenholtz P."/>
            <person name="Woyke T."/>
            <person name="Wu D."/>
            <person name="Eisen J.A."/>
        </authorList>
    </citation>
    <scope>NUCLEOTIDE SEQUENCE</scope>
    <source>
        <strain>ATCC 43644</strain>
    </source>
</reference>
<dbReference type="KEGG" id="ipa:Isop_1361"/>
<dbReference type="InParanoid" id="E8QXA5"/>
<gene>
    <name evidence="1" type="ordered locus">Isop_1361</name>
</gene>
<dbReference type="RefSeq" id="WP_013564234.1">
    <property type="nucleotide sequence ID" value="NC_014962.1"/>
</dbReference>
<proteinExistence type="predicted"/>
<sequence length="950" mass="104723">MRQDETNIYRSLLEERPPKLITYVNTPWEEVPDLADYNAKAFQILQRRLRAMTRRLQAQAPSAGVASEGVLILGEAGTGKTHLLMRVARAMSATNPVMFIHKPNNEEAVAQHVWAQLIESLTRHVPGLAPGQSQLDHLLAHVFTAVLTPILEKDIGDNLNAKLKQRWLKLLKQTPSNLFGMLEGGSGRQKHLDYLRNKTLAYLRIHHPDVDQTVARALINYCFLATERDRRATLTWLIGQEIDETTVKRLGLGSLWPEPLDEKDSDIYLRQERERLAIRAIQTVGDLARHYGKPLILAFDQLEGLRGETRLTQRWGDVMQQLFTVVPNMLVLTAVFPGLWESWFRCELHQAVQDRIAQDRLELDPFDAERAEALLAVHLRDTVEELNLPDPIYPFTREDVAELCGKAHSPRTFLQAARNRLDDWLDDARAVVSTSATAVPIPCETPASETSPTASSPDPILKAVMESYRRAVVHAQVERRQGLPNEEDLFGRLSQLLRKLAACGVTPPPDCSGRVTNRGRVMPSNLLVRPAEGPAVALAVCHAQGNSLKSRLENLLAMVGPENDRVAAAAVLVRDGRCPVPTGQSEALLHGLDPGRAVALMLDERQGVAIQALSDLLTAVEQGEVAAGPDARVIDESEFLDAVLRLGLPRTIRAFEELVRFAPVLAGLLGQPLDTSLEPESFTQTPSQTNSAALAAAWGNDRVGTSGPASNSTAVKADALPNDVPCLWDEPAPETLPAELAELTRLLTPEGQSPWNVATAHDAAPPLQGLPSRAVLIPVSGEVEPPDDEHDDQPHLKRTNPAQVRAVTTLLRRWIDTKTVEPEQVLILAPYDAQARALREGLGTLAQRVAIATLENSRQRRADVVVAVSTDDQVPPSPALLGRTWMRSAVARARRQWVWIANPQYLINFRFFPVAELMRNRATLSRCRTVPLATLEATTPAASHGDARSA</sequence>
<dbReference type="AlphaFoldDB" id="E8QXA5"/>
<protein>
    <submittedName>
        <fullName evidence="1">Uncharacterized protein</fullName>
    </submittedName>
</protein>
<dbReference type="Gene3D" id="3.40.50.300">
    <property type="entry name" value="P-loop containing nucleotide triphosphate hydrolases"/>
    <property type="match status" value="2"/>
</dbReference>
<dbReference type="EMBL" id="CP002353">
    <property type="protein sequence ID" value="ADV61946.1"/>
    <property type="molecule type" value="Genomic_DNA"/>
</dbReference>
<name>E8QXA5_ISOPI</name>
<keyword evidence="2" id="KW-1185">Reference proteome</keyword>
<organism evidence="1 2">
    <name type="scientific">Isosphaera pallida (strain ATCC 43644 / DSM 9630 / IS1B)</name>
    <dbReference type="NCBI Taxonomy" id="575540"/>
    <lineage>
        <taxon>Bacteria</taxon>
        <taxon>Pseudomonadati</taxon>
        <taxon>Planctomycetota</taxon>
        <taxon>Planctomycetia</taxon>
        <taxon>Isosphaerales</taxon>
        <taxon>Isosphaeraceae</taxon>
        <taxon>Isosphaera</taxon>
    </lineage>
</organism>
<dbReference type="OrthoDB" id="226639at2"/>
<accession>E8QXA5</accession>
<dbReference type="HOGENOM" id="CLU_309899_0_0_0"/>
<dbReference type="InterPro" id="IPR027417">
    <property type="entry name" value="P-loop_NTPase"/>
</dbReference>
<reference evidence="1 2" key="2">
    <citation type="journal article" date="2011" name="Stand. Genomic Sci.">
        <title>Complete genome sequence of Isosphaera pallida type strain (IS1B).</title>
        <authorList>
            <consortium name="US DOE Joint Genome Institute (JGI-PGF)"/>
            <person name="Goker M."/>
            <person name="Cleland D."/>
            <person name="Saunders E."/>
            <person name="Lapidus A."/>
            <person name="Nolan M."/>
            <person name="Lucas S."/>
            <person name="Hammon N."/>
            <person name="Deshpande S."/>
            <person name="Cheng J.F."/>
            <person name="Tapia R."/>
            <person name="Han C."/>
            <person name="Goodwin L."/>
            <person name="Pitluck S."/>
            <person name="Liolios K."/>
            <person name="Pagani I."/>
            <person name="Ivanova N."/>
            <person name="Mavromatis K."/>
            <person name="Pati A."/>
            <person name="Chen A."/>
            <person name="Palaniappan K."/>
            <person name="Land M."/>
            <person name="Hauser L."/>
            <person name="Chang Y.J."/>
            <person name="Jeffries C.D."/>
            <person name="Detter J.C."/>
            <person name="Beck B."/>
            <person name="Woyke T."/>
            <person name="Bristow J."/>
            <person name="Eisen J.A."/>
            <person name="Markowitz V."/>
            <person name="Hugenholtz P."/>
            <person name="Kyrpides N.C."/>
            <person name="Klenk H.P."/>
        </authorList>
    </citation>
    <scope>NUCLEOTIDE SEQUENCE [LARGE SCALE GENOMIC DNA]</scope>
    <source>
        <strain evidence="2">ATCC 43644 / DSM 9630 / IS1B</strain>
    </source>
</reference>
<evidence type="ECO:0000313" key="2">
    <source>
        <dbReference type="Proteomes" id="UP000008631"/>
    </source>
</evidence>
<evidence type="ECO:0000313" key="1">
    <source>
        <dbReference type="EMBL" id="ADV61946.1"/>
    </source>
</evidence>
<dbReference type="eggNOG" id="COG1112">
    <property type="taxonomic scope" value="Bacteria"/>
</dbReference>